<evidence type="ECO:0000256" key="1">
    <source>
        <dbReference type="ARBA" id="ARBA00012528"/>
    </source>
</evidence>
<evidence type="ECO:0000256" key="3">
    <source>
        <dbReference type="SAM" id="Phobius"/>
    </source>
</evidence>
<evidence type="ECO:0000259" key="4">
    <source>
        <dbReference type="PROSITE" id="PS50887"/>
    </source>
</evidence>
<reference evidence="6" key="1">
    <citation type="journal article" date="2014" name="FEMS Microbiol. Lett.">
        <title>Draft Genomic DNA Sequence of the Facultatively Methylotrophic Bacterium Acidomonas methanolica type strain MB58.</title>
        <authorList>
            <person name="Higashiura N."/>
            <person name="Hadano H."/>
            <person name="Hirakawa H."/>
            <person name="Matsutani M."/>
            <person name="Takabe S."/>
            <person name="Matsushita K."/>
            <person name="Azuma Y."/>
        </authorList>
    </citation>
    <scope>NUCLEOTIDE SEQUENCE [LARGE SCALE GENOMIC DNA]</scope>
    <source>
        <strain evidence="6">MB58</strain>
    </source>
</reference>
<keyword evidence="3" id="KW-0812">Transmembrane</keyword>
<dbReference type="InterPro" id="IPR043128">
    <property type="entry name" value="Rev_trsase/Diguanyl_cyclase"/>
</dbReference>
<dbReference type="SUPFAM" id="SSF63829">
    <property type="entry name" value="Calcium-dependent phosphotriesterase"/>
    <property type="match status" value="1"/>
</dbReference>
<dbReference type="CDD" id="cd01949">
    <property type="entry name" value="GGDEF"/>
    <property type="match status" value="1"/>
</dbReference>
<protein>
    <recommendedName>
        <fullName evidence="1">diguanylate cyclase</fullName>
        <ecNumber evidence="1">2.7.7.65</ecNumber>
    </recommendedName>
</protein>
<dbReference type="InterPro" id="IPR015943">
    <property type="entry name" value="WD40/YVTN_repeat-like_dom_sf"/>
</dbReference>
<dbReference type="InterPro" id="IPR011110">
    <property type="entry name" value="Reg_prop"/>
</dbReference>
<evidence type="ECO:0000256" key="2">
    <source>
        <dbReference type="ARBA" id="ARBA00034247"/>
    </source>
</evidence>
<dbReference type="Pfam" id="PF00990">
    <property type="entry name" value="GGDEF"/>
    <property type="match status" value="1"/>
</dbReference>
<feature type="domain" description="GGDEF" evidence="4">
    <location>
        <begin position="568"/>
        <end position="699"/>
    </location>
</feature>
<dbReference type="Pfam" id="PF07494">
    <property type="entry name" value="Reg_prop"/>
    <property type="match status" value="1"/>
</dbReference>
<dbReference type="AlphaFoldDB" id="A0A023D9R6"/>
<evidence type="ECO:0000313" key="6">
    <source>
        <dbReference type="Proteomes" id="UP000019760"/>
    </source>
</evidence>
<organism evidence="5 6">
    <name type="scientific">Acidomonas methanolica NBRC 104435</name>
    <dbReference type="NCBI Taxonomy" id="1231351"/>
    <lineage>
        <taxon>Bacteria</taxon>
        <taxon>Pseudomonadati</taxon>
        <taxon>Pseudomonadota</taxon>
        <taxon>Alphaproteobacteria</taxon>
        <taxon>Acetobacterales</taxon>
        <taxon>Acetobacteraceae</taxon>
        <taxon>Acidomonas</taxon>
    </lineage>
</organism>
<evidence type="ECO:0000313" key="5">
    <source>
        <dbReference type="EMBL" id="GAJ30450.1"/>
    </source>
</evidence>
<dbReference type="PANTHER" id="PTHR45138">
    <property type="entry name" value="REGULATORY COMPONENTS OF SENSORY TRANSDUCTION SYSTEM"/>
    <property type="match status" value="1"/>
</dbReference>
<dbReference type="NCBIfam" id="TIGR00254">
    <property type="entry name" value="GGDEF"/>
    <property type="match status" value="1"/>
</dbReference>
<dbReference type="InterPro" id="IPR000160">
    <property type="entry name" value="GGDEF_dom"/>
</dbReference>
<keyword evidence="3" id="KW-0472">Membrane</keyword>
<accession>A0A023D9R6</accession>
<name>A0A023D9R6_ACIMT</name>
<dbReference type="Gene3D" id="2.130.10.10">
    <property type="entry name" value="YVTN repeat-like/Quinoprotein amine dehydrogenase"/>
    <property type="match status" value="2"/>
</dbReference>
<dbReference type="PROSITE" id="PS50887">
    <property type="entry name" value="GGDEF"/>
    <property type="match status" value="1"/>
</dbReference>
<reference evidence="5 6" key="2">
    <citation type="journal article" date="2014" name="FEMS Microbiol. Lett.">
        <title>Draft genomic DNA sequence of the facultatively methylotrophic bacterium Acidomonas methanolica type strain MB58.</title>
        <authorList>
            <person name="Higashiura N."/>
            <person name="Hadano H."/>
            <person name="Hirakawa H."/>
            <person name="Matsutani M."/>
            <person name="Takabe S."/>
            <person name="Matsushita K."/>
            <person name="Azuma Y."/>
        </authorList>
    </citation>
    <scope>NUCLEOTIDE SEQUENCE [LARGE SCALE GENOMIC DNA]</scope>
    <source>
        <strain evidence="5 6">MB58</strain>
    </source>
</reference>
<dbReference type="PANTHER" id="PTHR45138:SF9">
    <property type="entry name" value="DIGUANYLATE CYCLASE DGCM-RELATED"/>
    <property type="match status" value="1"/>
</dbReference>
<dbReference type="Proteomes" id="UP000019760">
    <property type="component" value="Unassembled WGS sequence"/>
</dbReference>
<dbReference type="Gene3D" id="3.30.70.270">
    <property type="match status" value="1"/>
</dbReference>
<sequence>MEHNTVRISHLPAQSRHIGTSINFLKLIPRKKFGLLTQGNDGIFSLKPDGRWSAAILSADSASVDLASFSLDPQDNLWVGTLGSGLFRALGYGVFANYTHAGGLSRNTVWQTLYVAEDMLLVATDNGIDSLNPLTSKIRHLRDASTYTLARDNDGTIWSASNSHEIVNFNPMNGEEKSYPVSYVNDILIDRTGIVWCLTDLGVYRLDPTTDTAPQLVPGLAQPSPAGVIMQDGTIWLLSGKHLYFMPPGSAPHRLEIEWSQPDFNPLSLTVKSASEIWVGGDGGVIRVMHDGNVLVSQTYFDRSALIGDSIYSVFADSRGWIWVGTNRGVAVFNGTRWAYADSSDGLAADNLSQNAISETPDGTIWIGTANGLTHVLRPDTLFVQRPLHPFVDSVQAGGKPYTGAKLPYRDAPLEIHFGSLDFADEQHISFRYQLNDVDPGWVVTGQKTVRYPALPPGTHFFTLIAFDQRTHRESAPIVVRLCMAYPMWKRWEAISLYILMTLIVGYGLWNWRMAISTRRIRTLERLVSEQTAQLAQQLRTDSLTGLFNRRAIQEILENIPGLAAGSRTIYIVLIDIDHFKTINDIYGHVAGDDVLVEFGRRLRETMLDGETIGRYGGEEFMGIILSMPDQIFPRLAAIREAVETKPFSISGADVRVTFSAGITALHLNEGWVQAVARADFALYRAKNNGRAHTLAMFDTILSGEPGS</sequence>
<comment type="caution">
    <text evidence="5">The sequence shown here is derived from an EMBL/GenBank/DDBJ whole genome shotgun (WGS) entry which is preliminary data.</text>
</comment>
<gene>
    <name evidence="5" type="ORF">Amme_137_002</name>
</gene>
<keyword evidence="6" id="KW-1185">Reference proteome</keyword>
<comment type="catalytic activity">
    <reaction evidence="2">
        <text>2 GTP = 3',3'-c-di-GMP + 2 diphosphate</text>
        <dbReference type="Rhea" id="RHEA:24898"/>
        <dbReference type="ChEBI" id="CHEBI:33019"/>
        <dbReference type="ChEBI" id="CHEBI:37565"/>
        <dbReference type="ChEBI" id="CHEBI:58805"/>
        <dbReference type="EC" id="2.7.7.65"/>
    </reaction>
</comment>
<dbReference type="EC" id="2.7.7.65" evidence="1"/>
<dbReference type="EMBL" id="BAND01000136">
    <property type="protein sequence ID" value="GAJ30450.1"/>
    <property type="molecule type" value="Genomic_DNA"/>
</dbReference>
<feature type="transmembrane region" description="Helical" evidence="3">
    <location>
        <begin position="492"/>
        <end position="512"/>
    </location>
</feature>
<keyword evidence="3" id="KW-1133">Transmembrane helix</keyword>
<dbReference type="InterPro" id="IPR029787">
    <property type="entry name" value="Nucleotide_cyclase"/>
</dbReference>
<dbReference type="Gene3D" id="2.60.40.10">
    <property type="entry name" value="Immunoglobulins"/>
    <property type="match status" value="1"/>
</dbReference>
<dbReference type="InterPro" id="IPR013783">
    <property type="entry name" value="Ig-like_fold"/>
</dbReference>
<dbReference type="SUPFAM" id="SSF55073">
    <property type="entry name" value="Nucleotide cyclase"/>
    <property type="match status" value="1"/>
</dbReference>
<dbReference type="SMART" id="SM00267">
    <property type="entry name" value="GGDEF"/>
    <property type="match status" value="1"/>
</dbReference>
<proteinExistence type="predicted"/>
<dbReference type="GO" id="GO:0052621">
    <property type="term" value="F:diguanylate cyclase activity"/>
    <property type="evidence" value="ECO:0007669"/>
    <property type="project" value="UniProtKB-EC"/>
</dbReference>
<dbReference type="InterPro" id="IPR050469">
    <property type="entry name" value="Diguanylate_Cyclase"/>
</dbReference>